<gene>
    <name evidence="2" type="ORF">HD556DRAFT_1309421</name>
</gene>
<keyword evidence="3" id="KW-1185">Reference proteome</keyword>
<comment type="caution">
    <text evidence="2">The sequence shown here is derived from an EMBL/GenBank/DDBJ whole genome shotgun (WGS) entry which is preliminary data.</text>
</comment>
<dbReference type="Proteomes" id="UP000719766">
    <property type="component" value="Unassembled WGS sequence"/>
</dbReference>
<evidence type="ECO:0000313" key="2">
    <source>
        <dbReference type="EMBL" id="KAG1792357.1"/>
    </source>
</evidence>
<dbReference type="GeneID" id="64594052"/>
<proteinExistence type="predicted"/>
<accession>A0A9P7ANX8</accession>
<protein>
    <submittedName>
        <fullName evidence="2">Uncharacterized protein</fullName>
    </submittedName>
</protein>
<dbReference type="OrthoDB" id="2689266at2759"/>
<evidence type="ECO:0000256" key="1">
    <source>
        <dbReference type="SAM" id="MobiDB-lite"/>
    </source>
</evidence>
<dbReference type="AlphaFoldDB" id="A0A9P7ANX8"/>
<dbReference type="RefSeq" id="XP_041158994.1">
    <property type="nucleotide sequence ID" value="XM_041300288.1"/>
</dbReference>
<evidence type="ECO:0000313" key="3">
    <source>
        <dbReference type="Proteomes" id="UP000719766"/>
    </source>
</evidence>
<dbReference type="EMBL" id="JABBWE010000037">
    <property type="protein sequence ID" value="KAG1792357.1"/>
    <property type="molecule type" value="Genomic_DNA"/>
</dbReference>
<feature type="compositionally biased region" description="Basic and acidic residues" evidence="1">
    <location>
        <begin position="164"/>
        <end position="175"/>
    </location>
</feature>
<name>A0A9P7ANX8_9AGAM</name>
<feature type="region of interest" description="Disordered" evidence="1">
    <location>
        <begin position="282"/>
        <end position="305"/>
    </location>
</feature>
<sequence>MSVLSPPSPGFLASSLSLSDHSTNFLQHPKDYPQHNNQLQEQIAVYESQCIKLQCEITRLTGERDTIKQSYHAIIQVLGLLKDTDPLKFSIDNIMAMVSHIKRGTAPYLEEEDGNHTMNTTLKSIRQMCRTAWAELVVKKLAPLTWARLCASAEVPPQSGQDLEEPRQTAAKREAMDEDEDDMHFDTKPIVHNVKKSKGKKHKCSMDASNASELTNKRQKVTLVPKHCPGSLINISDSGASLSSSDHSLPATPIDTTSIVIHSSTHTRNTDLPSPLSNHDCNHDLLEGLGNSPDKQHEPDLPLPTLPPSSPPCHGAFLPGISLDDSNNENVSVVLKNSLAIYLVGTVAFPKSSPLQHFLQALEQRFYEEWKTNKNGTTDEFKLYWTTLSTAQQDEYQAEAERLDSTGAWKKASDPAVINGTPY</sequence>
<reference evidence="2" key="1">
    <citation type="journal article" date="2020" name="New Phytol.">
        <title>Comparative genomics reveals dynamic genome evolution in host specialist ectomycorrhizal fungi.</title>
        <authorList>
            <person name="Lofgren L.A."/>
            <person name="Nguyen N.H."/>
            <person name="Vilgalys R."/>
            <person name="Ruytinx J."/>
            <person name="Liao H.L."/>
            <person name="Branco S."/>
            <person name="Kuo A."/>
            <person name="LaButti K."/>
            <person name="Lipzen A."/>
            <person name="Andreopoulos W."/>
            <person name="Pangilinan J."/>
            <person name="Riley R."/>
            <person name="Hundley H."/>
            <person name="Na H."/>
            <person name="Barry K."/>
            <person name="Grigoriev I.V."/>
            <person name="Stajich J.E."/>
            <person name="Kennedy P.G."/>
        </authorList>
    </citation>
    <scope>NUCLEOTIDE SEQUENCE</scope>
    <source>
        <strain evidence="2">S12</strain>
    </source>
</reference>
<organism evidence="2 3">
    <name type="scientific">Suillus plorans</name>
    <dbReference type="NCBI Taxonomy" id="116603"/>
    <lineage>
        <taxon>Eukaryota</taxon>
        <taxon>Fungi</taxon>
        <taxon>Dikarya</taxon>
        <taxon>Basidiomycota</taxon>
        <taxon>Agaricomycotina</taxon>
        <taxon>Agaricomycetes</taxon>
        <taxon>Agaricomycetidae</taxon>
        <taxon>Boletales</taxon>
        <taxon>Suillineae</taxon>
        <taxon>Suillaceae</taxon>
        <taxon>Suillus</taxon>
    </lineage>
</organism>
<feature type="region of interest" description="Disordered" evidence="1">
    <location>
        <begin position="156"/>
        <end position="180"/>
    </location>
</feature>